<dbReference type="PANTHER" id="PTHR31042:SF150">
    <property type="entry name" value="OS06G0661900 PROTEIN"/>
    <property type="match status" value="1"/>
</dbReference>
<evidence type="ECO:0000256" key="2">
    <source>
        <dbReference type="ARBA" id="ARBA00022676"/>
    </source>
</evidence>
<keyword evidence="3" id="KW-0808">Transferase</keyword>
<keyword evidence="7" id="KW-1133">Transmembrane helix</keyword>
<keyword evidence="4 7" id="KW-0472">Membrane</keyword>
<evidence type="ECO:0000256" key="7">
    <source>
        <dbReference type="SAM" id="Phobius"/>
    </source>
</evidence>
<reference evidence="8 9" key="1">
    <citation type="journal article" date="2018" name="Cell">
        <title>The Chara Genome: Secondary Complexity and Implications for Plant Terrestrialization.</title>
        <authorList>
            <person name="Nishiyama T."/>
            <person name="Sakayama H."/>
            <person name="Vries J.D."/>
            <person name="Buschmann H."/>
            <person name="Saint-Marcoux D."/>
            <person name="Ullrich K.K."/>
            <person name="Haas F.B."/>
            <person name="Vanderstraeten L."/>
            <person name="Becker D."/>
            <person name="Lang D."/>
            <person name="Vosolsobe S."/>
            <person name="Rombauts S."/>
            <person name="Wilhelmsson P.K.I."/>
            <person name="Janitza P."/>
            <person name="Kern R."/>
            <person name="Heyl A."/>
            <person name="Rumpler F."/>
            <person name="Villalobos L.I.A.C."/>
            <person name="Clay J.M."/>
            <person name="Skokan R."/>
            <person name="Toyoda A."/>
            <person name="Suzuki Y."/>
            <person name="Kagoshima H."/>
            <person name="Schijlen E."/>
            <person name="Tajeshwar N."/>
            <person name="Catarino B."/>
            <person name="Hetherington A.J."/>
            <person name="Saltykova A."/>
            <person name="Bonnot C."/>
            <person name="Breuninger H."/>
            <person name="Symeonidi A."/>
            <person name="Radhakrishnan G.V."/>
            <person name="Van Nieuwerburgh F."/>
            <person name="Deforce D."/>
            <person name="Chang C."/>
            <person name="Karol K.G."/>
            <person name="Hedrich R."/>
            <person name="Ulvskov P."/>
            <person name="Glockner G."/>
            <person name="Delwiche C.F."/>
            <person name="Petrasek J."/>
            <person name="Van de Peer Y."/>
            <person name="Friml J."/>
            <person name="Beilby M."/>
            <person name="Dolan L."/>
            <person name="Kohara Y."/>
            <person name="Sugano S."/>
            <person name="Fujiyama A."/>
            <person name="Delaux P.-M."/>
            <person name="Quint M."/>
            <person name="TheiBen G."/>
            <person name="Hagemann M."/>
            <person name="Harholt J."/>
            <person name="Dunand C."/>
            <person name="Zachgo S."/>
            <person name="Langdale J."/>
            <person name="Maumus F."/>
            <person name="Straeten D.V.D."/>
            <person name="Gould S.B."/>
            <person name="Rensing S.A."/>
        </authorList>
    </citation>
    <scope>NUCLEOTIDE SEQUENCE [LARGE SCALE GENOMIC DNA]</scope>
    <source>
        <strain evidence="8 9">S276</strain>
    </source>
</reference>
<dbReference type="Pfam" id="PF02485">
    <property type="entry name" value="Branch"/>
    <property type="match status" value="1"/>
</dbReference>
<feature type="region of interest" description="Disordered" evidence="6">
    <location>
        <begin position="125"/>
        <end position="174"/>
    </location>
</feature>
<evidence type="ECO:0000313" key="8">
    <source>
        <dbReference type="EMBL" id="GBG92212.1"/>
    </source>
</evidence>
<evidence type="ECO:0000256" key="5">
    <source>
        <dbReference type="ARBA" id="ARBA00023180"/>
    </source>
</evidence>
<keyword evidence="7" id="KW-0812">Transmembrane</keyword>
<keyword evidence="9" id="KW-1185">Reference proteome</keyword>
<dbReference type="Gramene" id="GBG92212">
    <property type="protein sequence ID" value="GBG92212"/>
    <property type="gene ID" value="CBR_g54658"/>
</dbReference>
<feature type="transmembrane region" description="Helical" evidence="7">
    <location>
        <begin position="33"/>
        <end position="54"/>
    </location>
</feature>
<comment type="subcellular location">
    <subcellularLocation>
        <location evidence="1">Membrane</location>
        <topology evidence="1">Single-pass type II membrane protein</topology>
    </subcellularLocation>
</comment>
<feature type="compositionally biased region" description="Polar residues" evidence="6">
    <location>
        <begin position="135"/>
        <end position="145"/>
    </location>
</feature>
<evidence type="ECO:0000256" key="1">
    <source>
        <dbReference type="ARBA" id="ARBA00004606"/>
    </source>
</evidence>
<dbReference type="EMBL" id="BFEA01001017">
    <property type="protein sequence ID" value="GBG92212.1"/>
    <property type="molecule type" value="Genomic_DNA"/>
</dbReference>
<comment type="caution">
    <text evidence="8">The sequence shown here is derived from an EMBL/GenBank/DDBJ whole genome shotgun (WGS) entry which is preliminary data.</text>
</comment>
<dbReference type="PANTHER" id="PTHR31042">
    <property type="entry name" value="CORE-2/I-BRANCHING BETA-1,6-N-ACETYLGLUCOSAMINYLTRANSFERASE FAMILY PROTEIN-RELATED"/>
    <property type="match status" value="1"/>
</dbReference>
<keyword evidence="5" id="KW-0325">Glycoprotein</keyword>
<name>A0A388MCL1_CHABU</name>
<gene>
    <name evidence="8" type="ORF">CBR_g54658</name>
</gene>
<dbReference type="GO" id="GO:0016757">
    <property type="term" value="F:glycosyltransferase activity"/>
    <property type="evidence" value="ECO:0007669"/>
    <property type="project" value="UniProtKB-KW"/>
</dbReference>
<evidence type="ECO:0000256" key="4">
    <source>
        <dbReference type="ARBA" id="ARBA00023136"/>
    </source>
</evidence>
<sequence length="497" mass="56044">MWLIPDHVGGPGAVHPGTANTLQLKASGGQISLIVFAVCALGFAVPLIFAGWHITAETAPKYFPWALESLIPRTAFAPANDSSVDGKVLPVDGQPGTTVAANDMGSELNATNVSEQNALLQNTDAIANPDVPPEGNSNQQPQDIPNTAAIANPEVPPGGNADQPRPEPIPSWTDLGLSEADVQLLTQAADAPDEDDRVHSSTWERPRIAFMFLTRGPMPFAPIWERFFRYYGDFYNIYVHADPDFQYNYAADDTATQMFADHRIRSEPVTLGTMSMMNAERRLIATAMLNPLNYRFILLTEFCVPVRNFPQVWAYMFSMNVSFARYRDRDPTWDSRYSPILLPQVTRETFCKGDQCITLTRRHAKMIVRDRLMYKKFQMWCQVIVNQKENCYADEHYISTFLNIEDPANLAPWGLTYVSRRPTDTGADPTLFSVFEVNGELLNKIRGANDCSFYGLQRECFMFARKFDFNTLPVLLHLDDKLKLWTTEVVFNRDRNG</sequence>
<dbReference type="Proteomes" id="UP000265515">
    <property type="component" value="Unassembled WGS sequence"/>
</dbReference>
<dbReference type="InterPro" id="IPR003406">
    <property type="entry name" value="Glyco_trans_14"/>
</dbReference>
<proteinExistence type="predicted"/>
<evidence type="ECO:0000256" key="3">
    <source>
        <dbReference type="ARBA" id="ARBA00022679"/>
    </source>
</evidence>
<protein>
    <submittedName>
        <fullName evidence="8">Uncharacterized protein</fullName>
    </submittedName>
</protein>
<accession>A0A388MCL1</accession>
<organism evidence="8 9">
    <name type="scientific">Chara braunii</name>
    <name type="common">Braun's stonewort</name>
    <dbReference type="NCBI Taxonomy" id="69332"/>
    <lineage>
        <taxon>Eukaryota</taxon>
        <taxon>Viridiplantae</taxon>
        <taxon>Streptophyta</taxon>
        <taxon>Charophyceae</taxon>
        <taxon>Charales</taxon>
        <taxon>Characeae</taxon>
        <taxon>Chara</taxon>
    </lineage>
</organism>
<keyword evidence="2" id="KW-0328">Glycosyltransferase</keyword>
<dbReference type="InterPro" id="IPR044174">
    <property type="entry name" value="BC10-like"/>
</dbReference>
<evidence type="ECO:0000256" key="6">
    <source>
        <dbReference type="SAM" id="MobiDB-lite"/>
    </source>
</evidence>
<dbReference type="OMA" id="WHITAET"/>
<evidence type="ECO:0000313" key="9">
    <source>
        <dbReference type="Proteomes" id="UP000265515"/>
    </source>
</evidence>
<dbReference type="AlphaFoldDB" id="A0A388MCL1"/>
<dbReference type="GO" id="GO:0016020">
    <property type="term" value="C:membrane"/>
    <property type="evidence" value="ECO:0007669"/>
    <property type="project" value="UniProtKB-SubCell"/>
</dbReference>